<gene>
    <name evidence="2" type="ORF">L3Y34_003010</name>
</gene>
<feature type="region of interest" description="Disordered" evidence="1">
    <location>
        <begin position="48"/>
        <end position="77"/>
    </location>
</feature>
<proteinExistence type="predicted"/>
<feature type="compositionally biased region" description="Low complexity" evidence="1">
    <location>
        <begin position="57"/>
        <end position="74"/>
    </location>
</feature>
<feature type="compositionally biased region" description="Basic residues" evidence="1">
    <location>
        <begin position="718"/>
        <end position="727"/>
    </location>
</feature>
<feature type="compositionally biased region" description="Acidic residues" evidence="1">
    <location>
        <begin position="122"/>
        <end position="161"/>
    </location>
</feature>
<dbReference type="InterPro" id="IPR051066">
    <property type="entry name" value="Trans_reg/Corepressor"/>
</dbReference>
<feature type="compositionally biased region" description="Basic and acidic residues" evidence="1">
    <location>
        <begin position="688"/>
        <end position="700"/>
    </location>
</feature>
<accession>A0AAE9AB86</accession>
<reference evidence="2 3" key="1">
    <citation type="submission" date="2022-05" db="EMBL/GenBank/DDBJ databases">
        <title>Chromosome-level reference genomes for two strains of Caenorhabditis briggsae: an improved platform for comparative genomics.</title>
        <authorList>
            <person name="Stevens L."/>
            <person name="Andersen E.C."/>
        </authorList>
    </citation>
    <scope>NUCLEOTIDE SEQUENCE [LARGE SCALE GENOMIC DNA]</scope>
    <source>
        <strain evidence="2">QX1410_ONT</strain>
        <tissue evidence="2">Whole-organism</tissue>
    </source>
</reference>
<dbReference type="PANTHER" id="PTHR16089:SF42">
    <property type="entry name" value="ELM2 DOMAIN-CONTAINING PROTEIN"/>
    <property type="match status" value="1"/>
</dbReference>
<feature type="region of interest" description="Disordered" evidence="1">
    <location>
        <begin position="684"/>
        <end position="727"/>
    </location>
</feature>
<protein>
    <recommendedName>
        <fullName evidence="4">ELM2 domain-containing protein</fullName>
    </recommendedName>
</protein>
<organism evidence="2 3">
    <name type="scientific">Caenorhabditis briggsae</name>
    <dbReference type="NCBI Taxonomy" id="6238"/>
    <lineage>
        <taxon>Eukaryota</taxon>
        <taxon>Metazoa</taxon>
        <taxon>Ecdysozoa</taxon>
        <taxon>Nematoda</taxon>
        <taxon>Chromadorea</taxon>
        <taxon>Rhabditida</taxon>
        <taxon>Rhabditina</taxon>
        <taxon>Rhabditomorpha</taxon>
        <taxon>Rhabditoidea</taxon>
        <taxon>Rhabditidae</taxon>
        <taxon>Peloderinae</taxon>
        <taxon>Caenorhabditis</taxon>
    </lineage>
</organism>
<evidence type="ECO:0008006" key="4">
    <source>
        <dbReference type="Google" id="ProtNLM"/>
    </source>
</evidence>
<dbReference type="OMA" id="ILWCEND"/>
<dbReference type="EMBL" id="CP090894">
    <property type="protein sequence ID" value="ULT93220.1"/>
    <property type="molecule type" value="Genomic_DNA"/>
</dbReference>
<feature type="region of interest" description="Disordered" evidence="1">
    <location>
        <begin position="121"/>
        <end position="246"/>
    </location>
</feature>
<feature type="compositionally biased region" description="Low complexity" evidence="1">
    <location>
        <begin position="227"/>
        <end position="239"/>
    </location>
</feature>
<dbReference type="KEGG" id="cbr:CBG_13713"/>
<sequence length="727" mass="84144">MEDDDNDDILWCENDGTMMSQEAIQNIREKQRLRRSLSIECIRVVSAEESRRRRGAENNNAAPEAEAPPQNEAPLRAPPIYINLDDDEDLIELEVQNVANPEEADPEEVDPNVVILEVVELEKEEPEEVVPEDVDPVDPEEADLEEVDPYEADPEDVDPGEAVDVLMLEERPRSSSDIENIPEAPESELVRPEGVRRYKTRSFPNPVKRSAPEAPQASAKRQRSEEPTTSASSSEASMRSNRRSRKKIPEVVLDRGVILPIGTARVPFQFPADYIPPPRPKIKNQPLTEDDQCEVAIVPDVLSPEDQAAYIDADDDHEEELWVPEPGMTIGARKSIHFNYWKPIFRQFAGHIPMERALQHLMRKDYCTSEALDTVDQCLKTLPQFLKPLCVGQAVKLSKLIKDQNMDRRKIQEKVMRNYHLGEVQIYHHQFLRRFLLQAHWRRACNCDDFLVEEMDYVQRVGCSNCTKHIKKSPLDPSRLCLICQYYEKITGKRRDVKEVVFFKEEEEILDRWVLEERIQKRKMSLAEIYKIMETDTSERQKRKDLTDEERSMLSESELKLDGARIVELLKPFEMHLHGCDCKKRPQIFRKVFSTKEEDQFQKSLVRHRGDQCKAAEELGVPVEMMERFVEVYPETHKIWTGSRSKKFFHLRNRILVPDLPPGIERLSVYKPGLGEPWLPTQEMMRLAAEEPRKSQKDAKGSAPQSSAETEQPSKSQRGVRRSRKTR</sequence>
<dbReference type="AlphaFoldDB" id="A0AAE9AB86"/>
<evidence type="ECO:0000313" key="2">
    <source>
        <dbReference type="EMBL" id="ULT93220.1"/>
    </source>
</evidence>
<evidence type="ECO:0000313" key="3">
    <source>
        <dbReference type="Proteomes" id="UP000827892"/>
    </source>
</evidence>
<evidence type="ECO:0000256" key="1">
    <source>
        <dbReference type="SAM" id="MobiDB-lite"/>
    </source>
</evidence>
<dbReference type="Proteomes" id="UP000827892">
    <property type="component" value="Chromosome IV"/>
</dbReference>
<feature type="compositionally biased region" description="Polar residues" evidence="1">
    <location>
        <begin position="703"/>
        <end position="717"/>
    </location>
</feature>
<dbReference type="PANTHER" id="PTHR16089">
    <property type="entry name" value="REST COREPRESSOR COREST PROTEIN-RELATED"/>
    <property type="match status" value="1"/>
</dbReference>
<name>A0AAE9AB86_CAEBR</name>